<evidence type="ECO:0000259" key="2">
    <source>
        <dbReference type="Pfam" id="PF20434"/>
    </source>
</evidence>
<dbReference type="InterPro" id="IPR049492">
    <property type="entry name" value="BD-FAE-like_dom"/>
</dbReference>
<dbReference type="Proteomes" id="UP000070299">
    <property type="component" value="Unassembled WGS sequence"/>
</dbReference>
<dbReference type="STRING" id="1799789.AX660_21200"/>
<dbReference type="Gene3D" id="3.40.50.1820">
    <property type="entry name" value="alpha/beta hydrolase"/>
    <property type="match status" value="1"/>
</dbReference>
<proteinExistence type="predicted"/>
<evidence type="ECO:0000256" key="1">
    <source>
        <dbReference type="ARBA" id="ARBA00022801"/>
    </source>
</evidence>
<dbReference type="GO" id="GO:0016787">
    <property type="term" value="F:hydrolase activity"/>
    <property type="evidence" value="ECO:0007669"/>
    <property type="project" value="UniProtKB-KW"/>
</dbReference>
<dbReference type="InterPro" id="IPR029058">
    <property type="entry name" value="AB_hydrolase_fold"/>
</dbReference>
<gene>
    <name evidence="3" type="ORF">AX660_21200</name>
</gene>
<evidence type="ECO:0000313" key="3">
    <source>
        <dbReference type="EMBL" id="KXI27512.1"/>
    </source>
</evidence>
<dbReference type="PANTHER" id="PTHR48081">
    <property type="entry name" value="AB HYDROLASE SUPERFAMILY PROTEIN C4A8.06C"/>
    <property type="match status" value="1"/>
</dbReference>
<reference evidence="4" key="1">
    <citation type="submission" date="2016-02" db="EMBL/GenBank/DDBJ databases">
        <authorList>
            <person name="Schultz-Johansen M."/>
            <person name="Glaring M.A."/>
            <person name="Bech P.K."/>
            <person name="Stougaard P."/>
        </authorList>
    </citation>
    <scope>NUCLEOTIDE SEQUENCE [LARGE SCALE GENOMIC DNA]</scope>
    <source>
        <strain evidence="4">S66</strain>
    </source>
</reference>
<dbReference type="Pfam" id="PF20434">
    <property type="entry name" value="BD-FAE"/>
    <property type="match status" value="1"/>
</dbReference>
<dbReference type="AlphaFoldDB" id="A0A148KMI1"/>
<organism evidence="3 4">
    <name type="scientific">Paraglaciecola hydrolytica</name>
    <dbReference type="NCBI Taxonomy" id="1799789"/>
    <lineage>
        <taxon>Bacteria</taxon>
        <taxon>Pseudomonadati</taxon>
        <taxon>Pseudomonadota</taxon>
        <taxon>Gammaproteobacteria</taxon>
        <taxon>Alteromonadales</taxon>
        <taxon>Alteromonadaceae</taxon>
        <taxon>Paraglaciecola</taxon>
    </lineage>
</organism>
<feature type="domain" description="BD-FAE-like" evidence="2">
    <location>
        <begin position="67"/>
        <end position="263"/>
    </location>
</feature>
<dbReference type="InterPro" id="IPR050300">
    <property type="entry name" value="GDXG_lipolytic_enzyme"/>
</dbReference>
<sequence>MFMTTGCVSQALRQTTSVQRNSTVEVISLYQGAIPGAIQTTDLENIRDVNHPDTFIMDITHPSITAYFPDPTIANGTAVIILPGGGYSGVSIVKEGYQVAERLNQLGVTAFVLKYRMPLSQSMTDKSTGPLQDAQQAIRLVRSNSQKWQLDPNKIGIMGFSAGGHLAASAAVHFDHAVNDELAQYNLRPDFQILIYPVISFMPQITHQGSRDNLIGPGLDPAQLRYFSNELQVNSRTPPAFLLHAGDDQSVPVENSLVYYQALHQHKVPAQLLIVPSGGHGFGMRNQFDWFNDLGRWLDNMALLTKKP</sequence>
<dbReference type="PANTHER" id="PTHR48081:SF6">
    <property type="entry name" value="PEPTIDASE S9 PROLYL OLIGOPEPTIDASE CATALYTIC DOMAIN-CONTAINING PROTEIN"/>
    <property type="match status" value="1"/>
</dbReference>
<evidence type="ECO:0000313" key="4">
    <source>
        <dbReference type="Proteomes" id="UP000070299"/>
    </source>
</evidence>
<dbReference type="EMBL" id="LSNE01000011">
    <property type="protein sequence ID" value="KXI27512.1"/>
    <property type="molecule type" value="Genomic_DNA"/>
</dbReference>
<keyword evidence="4" id="KW-1185">Reference proteome</keyword>
<comment type="caution">
    <text evidence="3">The sequence shown here is derived from an EMBL/GenBank/DDBJ whole genome shotgun (WGS) entry which is preliminary data.</text>
</comment>
<name>A0A148KMI1_9ALTE</name>
<accession>A0A148KMI1</accession>
<protein>
    <recommendedName>
        <fullName evidence="2">BD-FAE-like domain-containing protein</fullName>
    </recommendedName>
</protein>
<keyword evidence="1" id="KW-0378">Hydrolase</keyword>
<dbReference type="SUPFAM" id="SSF53474">
    <property type="entry name" value="alpha/beta-Hydrolases"/>
    <property type="match status" value="1"/>
</dbReference>